<evidence type="ECO:0000256" key="1">
    <source>
        <dbReference type="SAM" id="MobiDB-lite"/>
    </source>
</evidence>
<feature type="region of interest" description="Disordered" evidence="1">
    <location>
        <begin position="1"/>
        <end position="40"/>
    </location>
</feature>
<sequence>MRGRAQRPSAPAQRRDGPAQRHTEHAHGPWRGAQVGAKRGATGRRLELGIQLRQLRENCPPVERAGGRGMSRKEAVRGLKDFSEATLTRIELGELNFRRNVGVLRTLLKRYSVTDEQLVEELVALNREAPNEEWLTQYRSFMPPGMPHYVGLEAEAVAITAYHPTVVFGMLQTAEYAKAIYEMSRPVEDTTTEFVNRNVELRMERKRRVLVREKPVRLRIILGEAALRIPVGDHDVMRGQYEEIIRLASLDHVSIQVLPFRRGYRAVHDFRILDLGDLPSRVQTDNAWGAISTSDKPQEVSRFMRRFNSMVGVALGVEETIAFVTELARR</sequence>
<accession>A0A7G3UIV6</accession>
<proteinExistence type="predicted"/>
<name>A0A7G3UIV6_STRT9</name>
<feature type="compositionally biased region" description="Basic and acidic residues" evidence="1">
    <location>
        <begin position="13"/>
        <end position="27"/>
    </location>
</feature>
<dbReference type="Pfam" id="PF13560">
    <property type="entry name" value="HTH_31"/>
    <property type="match status" value="1"/>
</dbReference>
<evidence type="ECO:0000259" key="2">
    <source>
        <dbReference type="Pfam" id="PF19054"/>
    </source>
</evidence>
<reference evidence="3 4" key="1">
    <citation type="journal article" date="2012" name="J. Bacteriol.">
        <title>Draft genome of Streptomyces tsukubaensis NRRL 18488, the producer of the clinically important immunosuppressant tacrolimus (FK506).</title>
        <authorList>
            <person name="Barreiro C."/>
            <person name="Prieto C."/>
            <person name="Sola-Landa A."/>
            <person name="Solera E."/>
            <person name="Martinez-Castro M."/>
            <person name="Perez-Redondo R."/>
            <person name="Garcia-Estrada C."/>
            <person name="Aparicio J.F."/>
            <person name="Fernandez-Martinez L.T."/>
            <person name="Santos-Aberturas J."/>
            <person name="Salehi-Najafabadi Z."/>
            <person name="Rodriguez-Garcia A."/>
            <person name="Tauch A."/>
            <person name="Martin J.F."/>
        </authorList>
    </citation>
    <scope>NUCLEOTIDE SEQUENCE [LARGE SCALE GENOMIC DNA]</scope>
    <source>
        <strain evidence="4">DSM 42081 / NBRC 108919 / NRRL 18488 / 9993</strain>
    </source>
</reference>
<gene>
    <name evidence="3" type="ORF">STSU_020910</name>
</gene>
<protein>
    <submittedName>
        <fullName evidence="3">XRE family transcriptional regulator</fullName>
    </submittedName>
</protein>
<dbReference type="AlphaFoldDB" id="A0A7G3UIV6"/>
<dbReference type="InterPro" id="IPR043917">
    <property type="entry name" value="DUF5753"/>
</dbReference>
<feature type="domain" description="DUF5753" evidence="2">
    <location>
        <begin position="148"/>
        <end position="326"/>
    </location>
</feature>
<feature type="compositionally biased region" description="Low complexity" evidence="1">
    <location>
        <begin position="1"/>
        <end position="12"/>
    </location>
</feature>
<evidence type="ECO:0000313" key="3">
    <source>
        <dbReference type="EMBL" id="QKM69259.1"/>
    </source>
</evidence>
<keyword evidence="4" id="KW-1185">Reference proteome</keyword>
<organism evidence="3 4">
    <name type="scientific">Streptomyces tsukubensis (strain DSM 42081 / NBRC 108919 / NRRL 18488 / 9993)</name>
    <dbReference type="NCBI Taxonomy" id="1114943"/>
    <lineage>
        <taxon>Bacteria</taxon>
        <taxon>Bacillati</taxon>
        <taxon>Actinomycetota</taxon>
        <taxon>Actinomycetes</taxon>
        <taxon>Kitasatosporales</taxon>
        <taxon>Streptomycetaceae</taxon>
        <taxon>Streptomyces</taxon>
    </lineage>
</organism>
<dbReference type="Pfam" id="PF19054">
    <property type="entry name" value="DUF5753"/>
    <property type="match status" value="1"/>
</dbReference>
<dbReference type="EMBL" id="CP029159">
    <property type="protein sequence ID" value="QKM69259.1"/>
    <property type="molecule type" value="Genomic_DNA"/>
</dbReference>
<evidence type="ECO:0000313" key="4">
    <source>
        <dbReference type="Proteomes" id="UP000005940"/>
    </source>
</evidence>
<dbReference type="Proteomes" id="UP000005940">
    <property type="component" value="Chromosome"/>
</dbReference>